<dbReference type="Pfam" id="PF07690">
    <property type="entry name" value="MFS_1"/>
    <property type="match status" value="1"/>
</dbReference>
<evidence type="ECO:0000256" key="1">
    <source>
        <dbReference type="ARBA" id="ARBA00004141"/>
    </source>
</evidence>
<dbReference type="GO" id="GO:0016020">
    <property type="term" value="C:membrane"/>
    <property type="evidence" value="ECO:0007669"/>
    <property type="project" value="UniProtKB-SubCell"/>
</dbReference>
<organism evidence="7 8">
    <name type="scientific">Kipferlia bialata</name>
    <dbReference type="NCBI Taxonomy" id="797122"/>
    <lineage>
        <taxon>Eukaryota</taxon>
        <taxon>Metamonada</taxon>
        <taxon>Carpediemonas-like organisms</taxon>
        <taxon>Kipferlia</taxon>
    </lineage>
</organism>
<feature type="transmembrane region" description="Helical" evidence="6">
    <location>
        <begin position="67"/>
        <end position="86"/>
    </location>
</feature>
<comment type="caution">
    <text evidence="7">The sequence shown here is derived from an EMBL/GenBank/DDBJ whole genome shotgun (WGS) entry which is preliminary data.</text>
</comment>
<proteinExistence type="predicted"/>
<keyword evidence="3 6" id="KW-0812">Transmembrane</keyword>
<dbReference type="InterPro" id="IPR011701">
    <property type="entry name" value="MFS"/>
</dbReference>
<keyword evidence="2" id="KW-0813">Transport</keyword>
<feature type="non-terminal residue" evidence="7">
    <location>
        <position position="1"/>
    </location>
</feature>
<name>A0A9K3DCE4_9EUKA</name>
<evidence type="ECO:0000256" key="3">
    <source>
        <dbReference type="ARBA" id="ARBA00022692"/>
    </source>
</evidence>
<dbReference type="SUPFAM" id="SSF103473">
    <property type="entry name" value="MFS general substrate transporter"/>
    <property type="match status" value="1"/>
</dbReference>
<comment type="subcellular location">
    <subcellularLocation>
        <location evidence="1">Membrane</location>
        <topology evidence="1">Multi-pass membrane protein</topology>
    </subcellularLocation>
</comment>
<accession>A0A9K3DCE4</accession>
<evidence type="ECO:0000313" key="7">
    <source>
        <dbReference type="EMBL" id="GIQ92435.1"/>
    </source>
</evidence>
<dbReference type="Gene3D" id="1.20.1250.20">
    <property type="entry name" value="MFS general substrate transporter like domains"/>
    <property type="match status" value="1"/>
</dbReference>
<reference evidence="7 8" key="1">
    <citation type="journal article" date="2018" name="PLoS ONE">
        <title>The draft genome of Kipferlia bialata reveals reductive genome evolution in fornicate parasites.</title>
        <authorList>
            <person name="Tanifuji G."/>
            <person name="Takabayashi S."/>
            <person name="Kume K."/>
            <person name="Takagi M."/>
            <person name="Nakayama T."/>
            <person name="Kamikawa R."/>
            <person name="Inagaki Y."/>
            <person name="Hashimoto T."/>
        </authorList>
    </citation>
    <scope>NUCLEOTIDE SEQUENCE [LARGE SCALE GENOMIC DNA]</scope>
    <source>
        <strain evidence="7">NY0173</strain>
    </source>
</reference>
<dbReference type="OrthoDB" id="28755at2759"/>
<dbReference type="AlphaFoldDB" id="A0A9K3DCE4"/>
<evidence type="ECO:0000313" key="8">
    <source>
        <dbReference type="Proteomes" id="UP000265618"/>
    </source>
</evidence>
<gene>
    <name evidence="7" type="ORF">KIPB_016202</name>
</gene>
<keyword evidence="5 6" id="KW-0472">Membrane</keyword>
<keyword evidence="8" id="KW-1185">Reference proteome</keyword>
<evidence type="ECO:0000256" key="4">
    <source>
        <dbReference type="ARBA" id="ARBA00022989"/>
    </source>
</evidence>
<evidence type="ECO:0000256" key="5">
    <source>
        <dbReference type="ARBA" id="ARBA00023136"/>
    </source>
</evidence>
<dbReference type="InterPro" id="IPR036259">
    <property type="entry name" value="MFS_trans_sf"/>
</dbReference>
<evidence type="ECO:0000256" key="2">
    <source>
        <dbReference type="ARBA" id="ARBA00022448"/>
    </source>
</evidence>
<protein>
    <submittedName>
        <fullName evidence="7">Major facilitator superfamily protein</fullName>
    </submittedName>
</protein>
<dbReference type="PANTHER" id="PTHR19432">
    <property type="entry name" value="SUGAR TRANSPORTER"/>
    <property type="match status" value="1"/>
</dbReference>
<keyword evidence="4 6" id="KW-1133">Transmembrane helix</keyword>
<dbReference type="EMBL" id="BDIP01009698">
    <property type="protein sequence ID" value="GIQ92435.1"/>
    <property type="molecule type" value="Genomic_DNA"/>
</dbReference>
<dbReference type="GO" id="GO:0022857">
    <property type="term" value="F:transmembrane transporter activity"/>
    <property type="evidence" value="ECO:0007669"/>
    <property type="project" value="InterPro"/>
</dbReference>
<dbReference type="PANTHER" id="PTHR19432:SF35">
    <property type="entry name" value="SOLUTE CARRIER FAMILY 45 MEMBER 3 ISOFORM X1"/>
    <property type="match status" value="1"/>
</dbReference>
<dbReference type="Proteomes" id="UP000265618">
    <property type="component" value="Unassembled WGS sequence"/>
</dbReference>
<sequence length="89" mass="9773">MSIAFLGIQFGWSLQMSNMSSIYQILGADESDIPILWLGAPLTGLFVQPIIGFMSDRINPKYGRRKPFILGGTLTAVPVLALMPFARTI</sequence>
<evidence type="ECO:0000256" key="6">
    <source>
        <dbReference type="SAM" id="Phobius"/>
    </source>
</evidence>
<feature type="transmembrane region" description="Helical" evidence="6">
    <location>
        <begin position="35"/>
        <end position="55"/>
    </location>
</feature>